<accession>A0ACB7XSI9</accession>
<gene>
    <name evidence="1" type="ORF">Vadar_023422</name>
</gene>
<protein>
    <submittedName>
        <fullName evidence="1">Uncharacterized protein</fullName>
    </submittedName>
</protein>
<evidence type="ECO:0000313" key="2">
    <source>
        <dbReference type="Proteomes" id="UP000828048"/>
    </source>
</evidence>
<comment type="caution">
    <text evidence="1">The sequence shown here is derived from an EMBL/GenBank/DDBJ whole genome shotgun (WGS) entry which is preliminary data.</text>
</comment>
<name>A0ACB7XSI9_9ERIC</name>
<dbReference type="EMBL" id="CM037151">
    <property type="protein sequence ID" value="KAH7844018.1"/>
    <property type="molecule type" value="Genomic_DNA"/>
</dbReference>
<evidence type="ECO:0000313" key="1">
    <source>
        <dbReference type="EMBL" id="KAH7844018.1"/>
    </source>
</evidence>
<proteinExistence type="predicted"/>
<keyword evidence="2" id="KW-1185">Reference proteome</keyword>
<reference evidence="1 2" key="1">
    <citation type="journal article" date="2021" name="Hortic Res">
        <title>High-quality reference genome and annotation aids understanding of berry development for evergreen blueberry (Vaccinium darrowii).</title>
        <authorList>
            <person name="Yu J."/>
            <person name="Hulse-Kemp A.M."/>
            <person name="Babiker E."/>
            <person name="Staton M."/>
        </authorList>
    </citation>
    <scope>NUCLEOTIDE SEQUENCE [LARGE SCALE GENOMIC DNA]</scope>
    <source>
        <strain evidence="2">cv. NJ 8807/NJ 8810</strain>
        <tissue evidence="1">Young leaf</tissue>
    </source>
</reference>
<dbReference type="Proteomes" id="UP000828048">
    <property type="component" value="Chromosome 1"/>
</dbReference>
<organism evidence="1 2">
    <name type="scientific">Vaccinium darrowii</name>
    <dbReference type="NCBI Taxonomy" id="229202"/>
    <lineage>
        <taxon>Eukaryota</taxon>
        <taxon>Viridiplantae</taxon>
        <taxon>Streptophyta</taxon>
        <taxon>Embryophyta</taxon>
        <taxon>Tracheophyta</taxon>
        <taxon>Spermatophyta</taxon>
        <taxon>Magnoliopsida</taxon>
        <taxon>eudicotyledons</taxon>
        <taxon>Gunneridae</taxon>
        <taxon>Pentapetalae</taxon>
        <taxon>asterids</taxon>
        <taxon>Ericales</taxon>
        <taxon>Ericaceae</taxon>
        <taxon>Vaccinioideae</taxon>
        <taxon>Vaccinieae</taxon>
        <taxon>Vaccinium</taxon>
    </lineage>
</organism>
<sequence>MSEKYITGKPFPKSVEHLQLKMENEADIQTKTRKRKKEQVQKKEEEDTKPSRLQYRSTLASIVRLLHNVKFNEAQKEEIQKSPFATMLLAITDNNLDKQTVKKYENNILSLIQRYKKNEGRFMLGEKSVRITYDEIGLIFGITSGTRRILLGPQTKKPDTAFVNRNFDRTTRMNYAGMKDRITTLIHMPSKGKKEKGLEQEAEKDLARMLTLYVLGTVFFKTTGPNFNWSYIEFVENLEECNKYAWSKYITDFLVTELDKKCENPATVGGCAVALLYWFCEHTKIMEPSEPHVPRFMKWKLNELDAKLFEMPVDKILPDMVIDSELKPTDEEKALFTILREQPIQAPEIVLELKPTDEEKALFTILPEQPIQAPKIVLEQEAQEDVEQQGRPEDVQKLISDLLEKNQFLEKKLKEEIAERDNKLQQNKLLRTRLESRKASVAELRAQLDEERDQRREEREKAGVDLKISVQRVQTDAQEELKGLSDTALRREREQQEEINKLQEVEKEGCLLVETLRSKLEESRQKVVLSDNKVRQLEAQICEVQLASASERKRVKELEHVAEKLRKELESEKAAGEEAWAKMVSEGGDQVCENNKSDDDTMDEDDEATQEDSTG</sequence>